<sequence>MKDFTDKAAIVTGGGGDGIGHHVVMALARQGAKVAFCDIARLDTTQTELAAIGADYNAEAVDMGSKAALNR</sequence>
<accession>A0A4P7XGU3</accession>
<protein>
    <submittedName>
        <fullName evidence="1">SDR family NAD(P)-dependent oxidoreductase</fullName>
    </submittedName>
</protein>
<dbReference type="Gene3D" id="3.40.50.720">
    <property type="entry name" value="NAD(P)-binding Rossmann-like Domain"/>
    <property type="match status" value="1"/>
</dbReference>
<proteinExistence type="predicted"/>
<dbReference type="InterPro" id="IPR002347">
    <property type="entry name" value="SDR_fam"/>
</dbReference>
<dbReference type="SUPFAM" id="SSF51735">
    <property type="entry name" value="NAD(P)-binding Rossmann-fold domains"/>
    <property type="match status" value="1"/>
</dbReference>
<organism evidence="1 2">
    <name type="scientific">Hydrocarboniclastica marina</name>
    <dbReference type="NCBI Taxonomy" id="2259620"/>
    <lineage>
        <taxon>Bacteria</taxon>
        <taxon>Pseudomonadati</taxon>
        <taxon>Pseudomonadota</taxon>
        <taxon>Gammaproteobacteria</taxon>
        <taxon>Alteromonadales</taxon>
        <taxon>Alteromonadaceae</taxon>
        <taxon>Hydrocarboniclastica</taxon>
    </lineage>
</organism>
<dbReference type="Pfam" id="PF00106">
    <property type="entry name" value="adh_short"/>
    <property type="match status" value="1"/>
</dbReference>
<evidence type="ECO:0000313" key="1">
    <source>
        <dbReference type="EMBL" id="QCF25935.1"/>
    </source>
</evidence>
<dbReference type="Proteomes" id="UP000298049">
    <property type="component" value="Chromosome"/>
</dbReference>
<name>A0A4P7XGU3_9ALTE</name>
<reference evidence="1 2" key="1">
    <citation type="submission" date="2018-07" db="EMBL/GenBank/DDBJ databases">
        <title>Marsedoiliclastica nanhaica gen. nov. sp. nov., a novel marine hydrocarbonoclastic bacterium isolated from an in-situ enriched hydrocarbon-degrading consortium in deep-sea sediment.</title>
        <authorList>
            <person name="Dong C."/>
            <person name="Ma T."/>
            <person name="Liu R."/>
            <person name="Shao Z."/>
        </authorList>
    </citation>
    <scope>NUCLEOTIDE SEQUENCE [LARGE SCALE GENOMIC DNA]</scope>
    <source>
        <strain evidence="2">soil36-7</strain>
    </source>
</reference>
<dbReference type="EMBL" id="CP031093">
    <property type="protein sequence ID" value="QCF25935.1"/>
    <property type="molecule type" value="Genomic_DNA"/>
</dbReference>
<dbReference type="InterPro" id="IPR036291">
    <property type="entry name" value="NAD(P)-bd_dom_sf"/>
</dbReference>
<evidence type="ECO:0000313" key="2">
    <source>
        <dbReference type="Proteomes" id="UP000298049"/>
    </source>
</evidence>
<dbReference type="KEGG" id="hmi:soil367_08390"/>
<keyword evidence="2" id="KW-1185">Reference proteome</keyword>
<gene>
    <name evidence="1" type="ORF">soil367_08390</name>
</gene>
<dbReference type="RefSeq" id="WP_136548661.1">
    <property type="nucleotide sequence ID" value="NZ_CP031093.1"/>
</dbReference>
<dbReference type="AlphaFoldDB" id="A0A4P7XGU3"/>